<dbReference type="PANTHER" id="PTHR12526">
    <property type="entry name" value="GLYCOSYLTRANSFERASE"/>
    <property type="match status" value="1"/>
</dbReference>
<accession>A0A9W6GQJ6</accession>
<dbReference type="PANTHER" id="PTHR12526:SF609">
    <property type="entry name" value="LIPOPOLYSACCHARIDE BIOSYNTHESIS PROTEIN"/>
    <property type="match status" value="1"/>
</dbReference>
<dbReference type="EMBL" id="BSEC01000001">
    <property type="protein sequence ID" value="GLI91099.1"/>
    <property type="molecule type" value="Genomic_DNA"/>
</dbReference>
<reference evidence="2" key="1">
    <citation type="journal article" date="2023" name="Int. J. Syst. Evol. Microbiol.">
        <title>Methylocystis iwaonis sp. nov., a type II methane-oxidizing bacterium from surface soil of a rice paddy field in Japan, and emended description of the genus Methylocystis (ex Whittenbury et al. 1970) Bowman et al. 1993.</title>
        <authorList>
            <person name="Kaise H."/>
            <person name="Sawadogo J.B."/>
            <person name="Alam M.S."/>
            <person name="Ueno C."/>
            <person name="Dianou D."/>
            <person name="Shinjo R."/>
            <person name="Asakawa S."/>
        </authorList>
    </citation>
    <scope>NUCLEOTIDE SEQUENCE</scope>
    <source>
        <strain evidence="2">LMG27198</strain>
    </source>
</reference>
<evidence type="ECO:0000259" key="1">
    <source>
        <dbReference type="Pfam" id="PF00534"/>
    </source>
</evidence>
<dbReference type="Proteomes" id="UP001144323">
    <property type="component" value="Unassembled WGS sequence"/>
</dbReference>
<dbReference type="Gene3D" id="3.40.50.2000">
    <property type="entry name" value="Glycogen Phosphorylase B"/>
    <property type="match status" value="2"/>
</dbReference>
<dbReference type="SUPFAM" id="SSF53756">
    <property type="entry name" value="UDP-Glycosyltransferase/glycogen phosphorylase"/>
    <property type="match status" value="1"/>
</dbReference>
<evidence type="ECO:0000313" key="3">
    <source>
        <dbReference type="Proteomes" id="UP001144323"/>
    </source>
</evidence>
<dbReference type="RefSeq" id="WP_281799659.1">
    <property type="nucleotide sequence ID" value="NZ_BSEC01000001.1"/>
</dbReference>
<dbReference type="GO" id="GO:0016757">
    <property type="term" value="F:glycosyltransferase activity"/>
    <property type="evidence" value="ECO:0007669"/>
    <property type="project" value="InterPro"/>
</dbReference>
<keyword evidence="3" id="KW-1185">Reference proteome</keyword>
<evidence type="ECO:0000313" key="2">
    <source>
        <dbReference type="EMBL" id="GLI91099.1"/>
    </source>
</evidence>
<name>A0A9W6GQJ6_9HYPH</name>
<dbReference type="Pfam" id="PF00534">
    <property type="entry name" value="Glycos_transf_1"/>
    <property type="match status" value="1"/>
</dbReference>
<dbReference type="CDD" id="cd03794">
    <property type="entry name" value="GT4_WbuB-like"/>
    <property type="match status" value="1"/>
</dbReference>
<dbReference type="InterPro" id="IPR001296">
    <property type="entry name" value="Glyco_trans_1"/>
</dbReference>
<gene>
    <name evidence="2" type="primary">bme8</name>
    <name evidence="2" type="ORF">LMG27198_00910</name>
</gene>
<protein>
    <submittedName>
        <fullName evidence="2">Glycosyltransferase WbuB</fullName>
    </submittedName>
</protein>
<feature type="domain" description="Glycosyl transferase family 1" evidence="1">
    <location>
        <begin position="128"/>
        <end position="296"/>
    </location>
</feature>
<dbReference type="AlphaFoldDB" id="A0A9W6GQJ6"/>
<comment type="caution">
    <text evidence="2">The sequence shown here is derived from an EMBL/GenBank/DDBJ whole genome shotgun (WGS) entry which is preliminary data.</text>
</comment>
<organism evidence="2 3">
    <name type="scientific">Methylocystis echinoides</name>
    <dbReference type="NCBI Taxonomy" id="29468"/>
    <lineage>
        <taxon>Bacteria</taxon>
        <taxon>Pseudomonadati</taxon>
        <taxon>Pseudomonadota</taxon>
        <taxon>Alphaproteobacteria</taxon>
        <taxon>Hyphomicrobiales</taxon>
        <taxon>Methylocystaceae</taxon>
        <taxon>Methylocystis</taxon>
    </lineage>
</organism>
<proteinExistence type="predicted"/>
<sequence length="333" mass="36506">MYLVFSKALFSVAQRGDIVIAKTDPPLLSVALLPVVLIRGAKLINWLQDLYPEVAVAFGMKALAPISPLLAFMRGLSLKKALRNVVIGRWMESFVVRLGVPAEQVSVIPNWCAQEEIRPLDQDDHPLRREWGLGGKFVVAYSGNLGRAHETATLLDAAERLKEEKGMIFLFIGGGALSASLRAEVERRGLGALFLFKPYQPSNRLRLTLTLPDVFWVSLRPEMEGLIVPSKFYGNCAAGRPTIFVGDPEGEIGRLVEEHDCGLSVSVGDSVRLAEAILSLKNDRPRLEAMGRNARRASEEALSRTASLAAWERLLAREIGRPDAAPQDDASGN</sequence>